<feature type="domain" description="OmpR/PhoB-type" evidence="9">
    <location>
        <begin position="127"/>
        <end position="225"/>
    </location>
</feature>
<dbReference type="SMART" id="SM00862">
    <property type="entry name" value="Trans_reg_C"/>
    <property type="match status" value="1"/>
</dbReference>
<dbReference type="RefSeq" id="WP_245130178.1">
    <property type="nucleotide sequence ID" value="NZ_JALJEJ010000004.1"/>
</dbReference>
<gene>
    <name evidence="10" type="ORF">MUY27_11540</name>
</gene>
<evidence type="ECO:0000256" key="6">
    <source>
        <dbReference type="PROSITE-ProRule" id="PRU00169"/>
    </source>
</evidence>
<evidence type="ECO:0000256" key="5">
    <source>
        <dbReference type="ARBA" id="ARBA00023163"/>
    </source>
</evidence>
<dbReference type="GO" id="GO:0000156">
    <property type="term" value="F:phosphorelay response regulator activity"/>
    <property type="evidence" value="ECO:0007669"/>
    <property type="project" value="TreeGrafter"/>
</dbReference>
<dbReference type="InterPro" id="IPR001867">
    <property type="entry name" value="OmpR/PhoB-type_DNA-bd"/>
</dbReference>
<keyword evidence="5" id="KW-0804">Transcription</keyword>
<name>A0A9X1X317_9SPHI</name>
<dbReference type="InterPro" id="IPR011006">
    <property type="entry name" value="CheY-like_superfamily"/>
</dbReference>
<reference evidence="10" key="1">
    <citation type="submission" date="2022-04" db="EMBL/GenBank/DDBJ databases">
        <title>Mucilaginibacter sp. RS28 isolated from freshwater.</title>
        <authorList>
            <person name="Ko S.-R."/>
        </authorList>
    </citation>
    <scope>NUCLEOTIDE SEQUENCE</scope>
    <source>
        <strain evidence="10">RS28</strain>
    </source>
</reference>
<feature type="domain" description="Response regulatory" evidence="8">
    <location>
        <begin position="3"/>
        <end position="117"/>
    </location>
</feature>
<dbReference type="PANTHER" id="PTHR48111:SF22">
    <property type="entry name" value="REGULATOR OF RPOS"/>
    <property type="match status" value="1"/>
</dbReference>
<dbReference type="Gene3D" id="6.10.250.690">
    <property type="match status" value="1"/>
</dbReference>
<dbReference type="EMBL" id="JALJEJ010000004">
    <property type="protein sequence ID" value="MCJ8210342.1"/>
    <property type="molecule type" value="Genomic_DNA"/>
</dbReference>
<evidence type="ECO:0000259" key="8">
    <source>
        <dbReference type="PROSITE" id="PS50110"/>
    </source>
</evidence>
<dbReference type="InterPro" id="IPR039420">
    <property type="entry name" value="WalR-like"/>
</dbReference>
<feature type="modified residue" description="4-aspartylphosphate" evidence="6">
    <location>
        <position position="52"/>
    </location>
</feature>
<evidence type="ECO:0000313" key="11">
    <source>
        <dbReference type="Proteomes" id="UP001139450"/>
    </source>
</evidence>
<dbReference type="GO" id="GO:0032993">
    <property type="term" value="C:protein-DNA complex"/>
    <property type="evidence" value="ECO:0007669"/>
    <property type="project" value="TreeGrafter"/>
</dbReference>
<keyword evidence="11" id="KW-1185">Reference proteome</keyword>
<dbReference type="Gene3D" id="1.10.10.10">
    <property type="entry name" value="Winged helix-like DNA-binding domain superfamily/Winged helix DNA-binding domain"/>
    <property type="match status" value="1"/>
</dbReference>
<dbReference type="FunFam" id="1.10.10.10:FF:000005">
    <property type="entry name" value="Two-component system response regulator"/>
    <property type="match status" value="1"/>
</dbReference>
<evidence type="ECO:0000256" key="7">
    <source>
        <dbReference type="PROSITE-ProRule" id="PRU01091"/>
    </source>
</evidence>
<dbReference type="Pfam" id="PF00486">
    <property type="entry name" value="Trans_reg_C"/>
    <property type="match status" value="1"/>
</dbReference>
<comment type="caution">
    <text evidence="10">The sequence shown here is derived from an EMBL/GenBank/DDBJ whole genome shotgun (WGS) entry which is preliminary data.</text>
</comment>
<evidence type="ECO:0000256" key="2">
    <source>
        <dbReference type="ARBA" id="ARBA00023012"/>
    </source>
</evidence>
<dbReference type="PANTHER" id="PTHR48111">
    <property type="entry name" value="REGULATOR OF RPOS"/>
    <property type="match status" value="1"/>
</dbReference>
<dbReference type="InterPro" id="IPR036388">
    <property type="entry name" value="WH-like_DNA-bd_sf"/>
</dbReference>
<dbReference type="GO" id="GO:0006355">
    <property type="term" value="P:regulation of DNA-templated transcription"/>
    <property type="evidence" value="ECO:0007669"/>
    <property type="project" value="InterPro"/>
</dbReference>
<dbReference type="GO" id="GO:0000976">
    <property type="term" value="F:transcription cis-regulatory region binding"/>
    <property type="evidence" value="ECO:0007669"/>
    <property type="project" value="TreeGrafter"/>
</dbReference>
<keyword evidence="3" id="KW-0805">Transcription regulation</keyword>
<protein>
    <submittedName>
        <fullName evidence="10">Response regulator transcription factor</fullName>
    </submittedName>
</protein>
<accession>A0A9X1X317</accession>
<evidence type="ECO:0000313" key="10">
    <source>
        <dbReference type="EMBL" id="MCJ8210342.1"/>
    </source>
</evidence>
<keyword evidence="1 6" id="KW-0597">Phosphoprotein</keyword>
<feature type="DNA-binding region" description="OmpR/PhoB-type" evidence="7">
    <location>
        <begin position="127"/>
        <end position="225"/>
    </location>
</feature>
<dbReference type="PROSITE" id="PS50110">
    <property type="entry name" value="RESPONSE_REGULATORY"/>
    <property type="match status" value="1"/>
</dbReference>
<evidence type="ECO:0000256" key="1">
    <source>
        <dbReference type="ARBA" id="ARBA00022553"/>
    </source>
</evidence>
<organism evidence="10 11">
    <name type="scientific">Mucilaginibacter straminoryzae</name>
    <dbReference type="NCBI Taxonomy" id="2932774"/>
    <lineage>
        <taxon>Bacteria</taxon>
        <taxon>Pseudomonadati</taxon>
        <taxon>Bacteroidota</taxon>
        <taxon>Sphingobacteriia</taxon>
        <taxon>Sphingobacteriales</taxon>
        <taxon>Sphingobacteriaceae</taxon>
        <taxon>Mucilaginibacter</taxon>
    </lineage>
</organism>
<evidence type="ECO:0000259" key="9">
    <source>
        <dbReference type="PROSITE" id="PS51755"/>
    </source>
</evidence>
<dbReference type="Proteomes" id="UP001139450">
    <property type="component" value="Unassembled WGS sequence"/>
</dbReference>
<dbReference type="Pfam" id="PF00072">
    <property type="entry name" value="Response_reg"/>
    <property type="match status" value="1"/>
</dbReference>
<keyword evidence="4 7" id="KW-0238">DNA-binding</keyword>
<sequence length="230" mass="25968">MAQILLVEDEPKVSAFIVKGLEEYGHKAELADDGAKALNRVCQKGSELIIMDLMLPDISGVDLCRMIRRENTNVPILILSALNSVDYKVNGLQAGADDYMVKPFHFSELLARVDALLRRSGKAAAPENVLKFQDLTLDPGSKTAYRGNTEIALTAKEYALLELFMQHPNRLLSREFIAEKVWNIEFDTGTNFIDVYITYLRKKVDKGFQQRLIHTVIGMGYIMKVKKDED</sequence>
<dbReference type="InterPro" id="IPR001789">
    <property type="entry name" value="Sig_transdc_resp-reg_receiver"/>
</dbReference>
<dbReference type="SUPFAM" id="SSF52172">
    <property type="entry name" value="CheY-like"/>
    <property type="match status" value="1"/>
</dbReference>
<dbReference type="AlphaFoldDB" id="A0A9X1X317"/>
<dbReference type="PROSITE" id="PS51755">
    <property type="entry name" value="OMPR_PHOB"/>
    <property type="match status" value="1"/>
</dbReference>
<keyword evidence="2" id="KW-0902">Two-component regulatory system</keyword>
<dbReference type="SMART" id="SM00448">
    <property type="entry name" value="REC"/>
    <property type="match status" value="1"/>
</dbReference>
<evidence type="ECO:0000256" key="4">
    <source>
        <dbReference type="ARBA" id="ARBA00023125"/>
    </source>
</evidence>
<proteinExistence type="predicted"/>
<dbReference type="GO" id="GO:0005829">
    <property type="term" value="C:cytosol"/>
    <property type="evidence" value="ECO:0007669"/>
    <property type="project" value="TreeGrafter"/>
</dbReference>
<dbReference type="Gene3D" id="3.40.50.2300">
    <property type="match status" value="1"/>
</dbReference>
<dbReference type="CDD" id="cd00383">
    <property type="entry name" value="trans_reg_C"/>
    <property type="match status" value="1"/>
</dbReference>
<evidence type="ECO:0000256" key="3">
    <source>
        <dbReference type="ARBA" id="ARBA00023015"/>
    </source>
</evidence>